<gene>
    <name evidence="2" type="ORF">SBAD_LOCUS6266</name>
</gene>
<keyword evidence="3" id="KW-1185">Reference proteome</keyword>
<evidence type="ECO:0000313" key="2">
    <source>
        <dbReference type="EMBL" id="VDP09639.1"/>
    </source>
</evidence>
<dbReference type="AlphaFoldDB" id="A0A183IRL9"/>
<evidence type="ECO:0000313" key="3">
    <source>
        <dbReference type="Proteomes" id="UP000270296"/>
    </source>
</evidence>
<protein>
    <submittedName>
        <fullName evidence="2 4">Uncharacterized protein</fullName>
    </submittedName>
</protein>
<dbReference type="EMBL" id="UZAM01009611">
    <property type="protein sequence ID" value="VDP09639.1"/>
    <property type="molecule type" value="Genomic_DNA"/>
</dbReference>
<reference evidence="2 3" key="2">
    <citation type="submission" date="2018-11" db="EMBL/GenBank/DDBJ databases">
        <authorList>
            <consortium name="Pathogen Informatics"/>
        </authorList>
    </citation>
    <scope>NUCLEOTIDE SEQUENCE [LARGE SCALE GENOMIC DNA]</scope>
</reference>
<dbReference type="WBParaSite" id="SBAD_0000650901-mRNA-1">
    <property type="protein sequence ID" value="SBAD_0000650901-mRNA-1"/>
    <property type="gene ID" value="SBAD_0000650901"/>
</dbReference>
<proteinExistence type="predicted"/>
<name>A0A183IRL9_9BILA</name>
<evidence type="ECO:0000313" key="4">
    <source>
        <dbReference type="WBParaSite" id="SBAD_0000650901-mRNA-1"/>
    </source>
</evidence>
<feature type="compositionally biased region" description="Polar residues" evidence="1">
    <location>
        <begin position="132"/>
        <end position="144"/>
    </location>
</feature>
<accession>A0A183IRL9</accession>
<feature type="region of interest" description="Disordered" evidence="1">
    <location>
        <begin position="132"/>
        <end position="159"/>
    </location>
</feature>
<dbReference type="Proteomes" id="UP000270296">
    <property type="component" value="Unassembled WGS sequence"/>
</dbReference>
<organism evidence="4">
    <name type="scientific">Soboliphyme baturini</name>
    <dbReference type="NCBI Taxonomy" id="241478"/>
    <lineage>
        <taxon>Eukaryota</taxon>
        <taxon>Metazoa</taxon>
        <taxon>Ecdysozoa</taxon>
        <taxon>Nematoda</taxon>
        <taxon>Enoplea</taxon>
        <taxon>Dorylaimia</taxon>
        <taxon>Dioctophymatida</taxon>
        <taxon>Dioctophymatoidea</taxon>
        <taxon>Soboliphymatidae</taxon>
        <taxon>Soboliphyme</taxon>
    </lineage>
</organism>
<reference evidence="4" key="1">
    <citation type="submission" date="2016-06" db="UniProtKB">
        <authorList>
            <consortium name="WormBaseParasite"/>
        </authorList>
    </citation>
    <scope>IDENTIFICATION</scope>
</reference>
<evidence type="ECO:0000256" key="1">
    <source>
        <dbReference type="SAM" id="MobiDB-lite"/>
    </source>
</evidence>
<sequence length="159" mass="17162">MVNESHRLEMTGVGNCLRRGEAIGSVGTSSDSQPPSIAFRLVAACRLAIVGVVFILPDVDDRLYPGVTKANCADNRLRNDHREAPSPSPSALMKKFGRGLTMRWSSAEAEDGATRHRRPAVRLRLPSLIGNLASSEPTPLTNLSHGAPKSQRPAPSRRT</sequence>